<dbReference type="NCBIfam" id="TIGR00741">
    <property type="entry name" value="yfiA"/>
    <property type="match status" value="1"/>
</dbReference>
<evidence type="ECO:0000313" key="2">
    <source>
        <dbReference type="EMBL" id="GEP07962.1"/>
    </source>
</evidence>
<keyword evidence="1" id="KW-0175">Coiled coil</keyword>
<accession>A0A512JDC4</accession>
<evidence type="ECO:0000256" key="1">
    <source>
        <dbReference type="SAM" id="Coils"/>
    </source>
</evidence>
<dbReference type="Gene3D" id="3.30.160.100">
    <property type="entry name" value="Ribosome hibernation promotion factor-like"/>
    <property type="match status" value="1"/>
</dbReference>
<evidence type="ECO:0000313" key="3">
    <source>
        <dbReference type="EMBL" id="GLS63468.1"/>
    </source>
</evidence>
<reference evidence="3" key="1">
    <citation type="journal article" date="2014" name="Int. J. Syst. Evol. Microbiol.">
        <title>Complete genome of a new Firmicutes species belonging to the dominant human colonic microbiota ('Ruminococcus bicirculans') reveals two chromosomes and a selective capacity to utilize plant glucans.</title>
        <authorList>
            <consortium name="NISC Comparative Sequencing Program"/>
            <person name="Wegmann U."/>
            <person name="Louis P."/>
            <person name="Goesmann A."/>
            <person name="Henrissat B."/>
            <person name="Duncan S.H."/>
            <person name="Flint H.J."/>
        </authorList>
    </citation>
    <scope>NUCLEOTIDE SEQUENCE</scope>
    <source>
        <strain evidence="3">NBRC 107715</strain>
    </source>
</reference>
<proteinExistence type="predicted"/>
<reference evidence="5" key="2">
    <citation type="journal article" date="2019" name="Int. J. Syst. Evol. Microbiol.">
        <title>The Global Catalogue of Microorganisms (GCM) 10K type strain sequencing project: providing services to taxonomists for standard genome sequencing and annotation.</title>
        <authorList>
            <consortium name="The Broad Institute Genomics Platform"/>
            <consortium name="The Broad Institute Genome Sequencing Center for Infectious Disease"/>
            <person name="Wu L."/>
            <person name="Ma J."/>
        </authorList>
    </citation>
    <scope>NUCLEOTIDE SEQUENCE [LARGE SCALE GENOMIC DNA]</scope>
    <source>
        <strain evidence="5">NBRC 107715</strain>
    </source>
</reference>
<dbReference type="AlphaFoldDB" id="A0A512JDC4"/>
<dbReference type="Proteomes" id="UP001156856">
    <property type="component" value="Unassembled WGS sequence"/>
</dbReference>
<dbReference type="InterPro" id="IPR036567">
    <property type="entry name" value="RHF-like"/>
</dbReference>
<dbReference type="SUPFAM" id="SSF69754">
    <property type="entry name" value="Ribosome binding protein Y (YfiA homologue)"/>
    <property type="match status" value="1"/>
</dbReference>
<evidence type="ECO:0008006" key="6">
    <source>
        <dbReference type="Google" id="ProtNLM"/>
    </source>
</evidence>
<gene>
    <name evidence="3" type="ORF">GCM10007888_18490</name>
    <name evidence="2" type="ORF">MOX02_60000</name>
</gene>
<feature type="coiled-coil region" evidence="1">
    <location>
        <begin position="79"/>
        <end position="106"/>
    </location>
</feature>
<dbReference type="InterPro" id="IPR003489">
    <property type="entry name" value="RHF/RaiA"/>
</dbReference>
<keyword evidence="5" id="KW-1185">Reference proteome</keyword>
<dbReference type="Pfam" id="PF02482">
    <property type="entry name" value="Ribosomal_S30AE"/>
    <property type="match status" value="1"/>
</dbReference>
<dbReference type="RefSeq" id="WP_147029345.1">
    <property type="nucleotide sequence ID" value="NZ_BJZU01000219.1"/>
</dbReference>
<dbReference type="Proteomes" id="UP000321960">
    <property type="component" value="Unassembled WGS sequence"/>
</dbReference>
<evidence type="ECO:0000313" key="4">
    <source>
        <dbReference type="Proteomes" id="UP000321960"/>
    </source>
</evidence>
<comment type="caution">
    <text evidence="2">The sequence shown here is derived from an EMBL/GenBank/DDBJ whole genome shotgun (WGS) entry which is preliminary data.</text>
</comment>
<reference evidence="2 4" key="3">
    <citation type="submission" date="2019-07" db="EMBL/GenBank/DDBJ databases">
        <title>Whole genome shotgun sequence of Methylobacterium oxalidis NBRC 107715.</title>
        <authorList>
            <person name="Hosoyama A."/>
            <person name="Uohara A."/>
            <person name="Ohji S."/>
            <person name="Ichikawa N."/>
        </authorList>
    </citation>
    <scope>NUCLEOTIDE SEQUENCE [LARGE SCALE GENOMIC DNA]</scope>
    <source>
        <strain evidence="2 4">NBRC 107715</strain>
    </source>
</reference>
<dbReference type="EMBL" id="BSPK01000023">
    <property type="protein sequence ID" value="GLS63468.1"/>
    <property type="molecule type" value="Genomic_DNA"/>
</dbReference>
<protein>
    <recommendedName>
        <fullName evidence="6">Ribosomal subunit interface protein</fullName>
    </recommendedName>
</protein>
<dbReference type="OrthoDB" id="8018648at2"/>
<organism evidence="2 4">
    <name type="scientific">Methylobacterium oxalidis</name>
    <dbReference type="NCBI Taxonomy" id="944322"/>
    <lineage>
        <taxon>Bacteria</taxon>
        <taxon>Pseudomonadati</taxon>
        <taxon>Pseudomonadota</taxon>
        <taxon>Alphaproteobacteria</taxon>
        <taxon>Hyphomicrobiales</taxon>
        <taxon>Methylobacteriaceae</taxon>
        <taxon>Methylobacterium</taxon>
    </lineage>
</organism>
<dbReference type="EMBL" id="BJZU01000219">
    <property type="protein sequence ID" value="GEP07962.1"/>
    <property type="molecule type" value="Genomic_DNA"/>
</dbReference>
<reference evidence="3" key="4">
    <citation type="submission" date="2023-01" db="EMBL/GenBank/DDBJ databases">
        <title>Draft genome sequence of Methylobacterium oxalidis strain NBRC 107715.</title>
        <authorList>
            <person name="Sun Q."/>
            <person name="Mori K."/>
        </authorList>
    </citation>
    <scope>NUCLEOTIDE SEQUENCE</scope>
    <source>
        <strain evidence="3">NBRC 107715</strain>
    </source>
</reference>
<name>A0A512JDC4_9HYPH</name>
<sequence length="161" mass="17912">MLENAARSIRVQSSNVDLGDVLPQCAQASILQTVRKYFGRLKSSSVHFNREGSLYKCTVTIQVGTLKTMSGEAQLKDAYAAFKSALEKVAKQLRRAKRELREDKATRIDKEITLAERPTPRCKATSSVRPPVHAIMHLVEVARASTPVELDQDSPYRIAAE</sequence>
<evidence type="ECO:0000313" key="5">
    <source>
        <dbReference type="Proteomes" id="UP001156856"/>
    </source>
</evidence>